<proteinExistence type="predicted"/>
<dbReference type="PANTHER" id="PTHR43132">
    <property type="entry name" value="ARSENICAL RESISTANCE OPERON REPRESSOR ARSR-RELATED"/>
    <property type="match status" value="1"/>
</dbReference>
<dbReference type="PRINTS" id="PR00778">
    <property type="entry name" value="HTHARSR"/>
</dbReference>
<gene>
    <name evidence="5" type="ORF">ACFPTR_05690</name>
</gene>
<sequence length="122" mass="14035">MNHKKVPNDVCETTVVNKEKVERAKAKMTEEATERMVNLFKGLADKNRMKIVQALYLEGEMCVCEAADLLDATVATTSHHLRYLRKLGLAKFRKEGKLVYYSLDDEHVEQIVQLAMDHQKEL</sequence>
<dbReference type="InterPro" id="IPR051011">
    <property type="entry name" value="Metal_resp_trans_reg"/>
</dbReference>
<dbReference type="RefSeq" id="WP_270898269.1">
    <property type="nucleotide sequence ID" value="NZ_JBHSPF010000022.1"/>
</dbReference>
<evidence type="ECO:0000256" key="3">
    <source>
        <dbReference type="ARBA" id="ARBA00023163"/>
    </source>
</evidence>
<evidence type="ECO:0000256" key="2">
    <source>
        <dbReference type="ARBA" id="ARBA00023125"/>
    </source>
</evidence>
<keyword evidence="3" id="KW-0804">Transcription</keyword>
<dbReference type="InterPro" id="IPR001845">
    <property type="entry name" value="HTH_ArsR_DNA-bd_dom"/>
</dbReference>
<evidence type="ECO:0000256" key="1">
    <source>
        <dbReference type="ARBA" id="ARBA00023015"/>
    </source>
</evidence>
<dbReference type="CDD" id="cd00090">
    <property type="entry name" value="HTH_ARSR"/>
    <property type="match status" value="1"/>
</dbReference>
<organism evidence="5 6">
    <name type="scientific">Aliibacillus thermotolerans</name>
    <dbReference type="NCBI Taxonomy" id="1834418"/>
    <lineage>
        <taxon>Bacteria</taxon>
        <taxon>Bacillati</taxon>
        <taxon>Bacillota</taxon>
        <taxon>Bacilli</taxon>
        <taxon>Bacillales</taxon>
        <taxon>Bacillaceae</taxon>
        <taxon>Aliibacillus</taxon>
    </lineage>
</organism>
<dbReference type="NCBIfam" id="NF033788">
    <property type="entry name" value="HTH_metalloreg"/>
    <property type="match status" value="1"/>
</dbReference>
<keyword evidence="2" id="KW-0238">DNA-binding</keyword>
<evidence type="ECO:0000313" key="5">
    <source>
        <dbReference type="EMBL" id="MFC5628389.1"/>
    </source>
</evidence>
<dbReference type="InterPro" id="IPR011991">
    <property type="entry name" value="ArsR-like_HTH"/>
</dbReference>
<keyword evidence="1" id="KW-0805">Transcription regulation</keyword>
<protein>
    <submittedName>
        <fullName evidence="5">ArsR/SmtB family transcription factor</fullName>
    </submittedName>
</protein>
<dbReference type="InterPro" id="IPR036388">
    <property type="entry name" value="WH-like_DNA-bd_sf"/>
</dbReference>
<dbReference type="Pfam" id="PF01022">
    <property type="entry name" value="HTH_5"/>
    <property type="match status" value="1"/>
</dbReference>
<dbReference type="EMBL" id="JBHSPF010000022">
    <property type="protein sequence ID" value="MFC5628389.1"/>
    <property type="molecule type" value="Genomic_DNA"/>
</dbReference>
<dbReference type="Gene3D" id="1.10.10.10">
    <property type="entry name" value="Winged helix-like DNA-binding domain superfamily/Winged helix DNA-binding domain"/>
    <property type="match status" value="1"/>
</dbReference>
<dbReference type="SUPFAM" id="SSF46785">
    <property type="entry name" value="Winged helix' DNA-binding domain"/>
    <property type="match status" value="1"/>
</dbReference>
<accession>A0ABW0U834</accession>
<dbReference type="PROSITE" id="PS50987">
    <property type="entry name" value="HTH_ARSR_2"/>
    <property type="match status" value="1"/>
</dbReference>
<evidence type="ECO:0000313" key="6">
    <source>
        <dbReference type="Proteomes" id="UP001596143"/>
    </source>
</evidence>
<feature type="domain" description="HTH arsR-type" evidence="4">
    <location>
        <begin position="28"/>
        <end position="122"/>
    </location>
</feature>
<reference evidence="6" key="1">
    <citation type="journal article" date="2019" name="Int. J. Syst. Evol. Microbiol.">
        <title>The Global Catalogue of Microorganisms (GCM) 10K type strain sequencing project: providing services to taxonomists for standard genome sequencing and annotation.</title>
        <authorList>
            <consortium name="The Broad Institute Genomics Platform"/>
            <consortium name="The Broad Institute Genome Sequencing Center for Infectious Disease"/>
            <person name="Wu L."/>
            <person name="Ma J."/>
        </authorList>
    </citation>
    <scope>NUCLEOTIDE SEQUENCE [LARGE SCALE GENOMIC DNA]</scope>
    <source>
        <strain evidence="6">CGMCC 1.15790</strain>
    </source>
</reference>
<name>A0ABW0U834_9BACI</name>
<dbReference type="InterPro" id="IPR036390">
    <property type="entry name" value="WH_DNA-bd_sf"/>
</dbReference>
<evidence type="ECO:0000259" key="4">
    <source>
        <dbReference type="PROSITE" id="PS50987"/>
    </source>
</evidence>
<dbReference type="SMART" id="SM00418">
    <property type="entry name" value="HTH_ARSR"/>
    <property type="match status" value="1"/>
</dbReference>
<comment type="caution">
    <text evidence="5">The sequence shown here is derived from an EMBL/GenBank/DDBJ whole genome shotgun (WGS) entry which is preliminary data.</text>
</comment>
<keyword evidence="6" id="KW-1185">Reference proteome</keyword>
<dbReference type="Proteomes" id="UP001596143">
    <property type="component" value="Unassembled WGS sequence"/>
</dbReference>
<dbReference type="PANTHER" id="PTHR43132:SF6">
    <property type="entry name" value="HTH-TYPE TRANSCRIPTIONAL REPRESSOR CZRA"/>
    <property type="match status" value="1"/>
</dbReference>